<dbReference type="AlphaFoldDB" id="A0A1A9M7P9"/>
<comment type="caution">
    <text evidence="3">The sequence shown here is derived from an EMBL/GenBank/DDBJ whole genome shotgun (WGS) entry which is preliminary data.</text>
</comment>
<name>A0A1A9M7P9_9XANT</name>
<dbReference type="STRING" id="1843580.A7D17_05575"/>
<evidence type="ECO:0000313" key="4">
    <source>
        <dbReference type="Proteomes" id="UP000077659"/>
    </source>
</evidence>
<proteinExistence type="predicted"/>
<feature type="chain" id="PRO_5008392735" evidence="1">
    <location>
        <begin position="28"/>
        <end position="193"/>
    </location>
</feature>
<dbReference type="Proteomes" id="UP001303614">
    <property type="component" value="Unassembled WGS sequence"/>
</dbReference>
<dbReference type="EMBL" id="LXNG01000045">
    <property type="protein sequence ID" value="OAG65926.1"/>
    <property type="molecule type" value="Genomic_DNA"/>
</dbReference>
<protein>
    <submittedName>
        <fullName evidence="3">Uncharacterized protein</fullName>
    </submittedName>
</protein>
<dbReference type="OrthoDB" id="6977947at2"/>
<dbReference type="RefSeq" id="WP_064510386.1">
    <property type="nucleotide sequence ID" value="NZ_JAYFSN010000002.1"/>
</dbReference>
<evidence type="ECO:0000313" key="5">
    <source>
        <dbReference type="Proteomes" id="UP001303614"/>
    </source>
</evidence>
<evidence type="ECO:0000313" key="3">
    <source>
        <dbReference type="EMBL" id="OAG65926.1"/>
    </source>
</evidence>
<sequence>MRLPRRLVSSLIAASLGLLPLSSVAQAGWINAQGESIAASPSRKTVQDMGASLLLTPDADWQQKWNTPSDTTAHFNQADHVATGDTLFVLIFLSNPGLDAQRRADVVCSIRVIDPTGHAAQDTVDAPCLQTDIGGDPRHVYLAQVSLAVRAEASDPPGRWQVQVTVNDRRRGIRIPLVSSFTMGRQRQPANTP</sequence>
<keyword evidence="1" id="KW-0732">Signal</keyword>
<dbReference type="EMBL" id="JAYFSO010000003">
    <property type="protein sequence ID" value="MEA5122877.1"/>
    <property type="molecule type" value="Genomic_DNA"/>
</dbReference>
<organism evidence="3 4">
    <name type="scientific">Xanthomonas floridensis</name>
    <dbReference type="NCBI Taxonomy" id="1843580"/>
    <lineage>
        <taxon>Bacteria</taxon>
        <taxon>Pseudomonadati</taxon>
        <taxon>Pseudomonadota</taxon>
        <taxon>Gammaproteobacteria</taxon>
        <taxon>Lysobacterales</taxon>
        <taxon>Lysobacteraceae</taxon>
        <taxon>Xanthomonas</taxon>
    </lineage>
</organism>
<feature type="signal peptide" evidence="1">
    <location>
        <begin position="1"/>
        <end position="27"/>
    </location>
</feature>
<keyword evidence="5" id="KW-1185">Reference proteome</keyword>
<reference evidence="2 5" key="2">
    <citation type="submission" date="2023-12" db="EMBL/GenBank/DDBJ databases">
        <title>Genome sequencing of Xanthomonas floridensis.</title>
        <authorList>
            <person name="Greer S."/>
            <person name="Harrison J."/>
            <person name="Grant M."/>
            <person name="Vicente J."/>
            <person name="Studholme D."/>
        </authorList>
    </citation>
    <scope>NUCLEOTIDE SEQUENCE [LARGE SCALE GENOMIC DNA]</scope>
    <source>
        <strain evidence="2 5">WHRI 8848</strain>
    </source>
</reference>
<reference evidence="3 4" key="1">
    <citation type="submission" date="2016-05" db="EMBL/GenBank/DDBJ databases">
        <title>Pathogenic, phenotypic and molecular characterisation of Xanthomonas nasturtii sp. nov. and Xanthomonas floridensis sp. nov., new species of Xanthomonas associated with watercress production in Florida.</title>
        <authorList>
            <person name="Vicente J.G."/>
            <person name="Rothwell S."/>
            <person name="Holub E.B."/>
            <person name="Studholme D.J."/>
        </authorList>
    </citation>
    <scope>NUCLEOTIDE SEQUENCE [LARGE SCALE GENOMIC DNA]</scope>
    <source>
        <strain evidence="3 4">WHRI 8848</strain>
    </source>
</reference>
<evidence type="ECO:0000313" key="2">
    <source>
        <dbReference type="EMBL" id="MEA5122877.1"/>
    </source>
</evidence>
<dbReference type="Proteomes" id="UP000077659">
    <property type="component" value="Unassembled WGS sequence"/>
</dbReference>
<accession>A0A1A9M7P9</accession>
<gene>
    <name evidence="3" type="ORF">A7D17_05575</name>
    <name evidence="2" type="ORF">VB146_03120</name>
</gene>
<evidence type="ECO:0000256" key="1">
    <source>
        <dbReference type="SAM" id="SignalP"/>
    </source>
</evidence>